<keyword evidence="2" id="KW-0812">Transmembrane</keyword>
<accession>A0ABW0Z6E7</accession>
<protein>
    <recommendedName>
        <fullName evidence="5">Integral membrane protein</fullName>
    </recommendedName>
</protein>
<sequence>MNAPGHVAPPRLPPGRAKAITIRVLLCVAAWCSAGVCAWAPLLRLAIVRRRQRDWAVFVVVLVVCLCCLVTIEERFAGTVINKVGGYTLLALLLTVVPYSLWNEIQHYRDLDRDAARAWQEFQQHRAREAAPAAPAAVPAPPPVPPAGPFGHPQGPGHRAAPQPQPLAQRQMPYVPPPQPAPRPDPFAETAHGPWHAAPQRPASQRIDEVRAELDELSALLRKEPRDHKEYGQ</sequence>
<name>A0ABW0Z6E7_9ACTN</name>
<evidence type="ECO:0000313" key="3">
    <source>
        <dbReference type="EMBL" id="MFC5722125.1"/>
    </source>
</evidence>
<evidence type="ECO:0008006" key="5">
    <source>
        <dbReference type="Google" id="ProtNLM"/>
    </source>
</evidence>
<organism evidence="3 4">
    <name type="scientific">Streptomyces gamaensis</name>
    <dbReference type="NCBI Taxonomy" id="1763542"/>
    <lineage>
        <taxon>Bacteria</taxon>
        <taxon>Bacillati</taxon>
        <taxon>Actinomycetota</taxon>
        <taxon>Actinomycetes</taxon>
        <taxon>Kitasatosporales</taxon>
        <taxon>Streptomycetaceae</taxon>
        <taxon>Streptomyces</taxon>
    </lineage>
</organism>
<feature type="compositionally biased region" description="Pro residues" evidence="1">
    <location>
        <begin position="174"/>
        <end position="185"/>
    </location>
</feature>
<dbReference type="EMBL" id="JBHSPB010000010">
    <property type="protein sequence ID" value="MFC5722125.1"/>
    <property type="molecule type" value="Genomic_DNA"/>
</dbReference>
<keyword evidence="4" id="KW-1185">Reference proteome</keyword>
<comment type="caution">
    <text evidence="3">The sequence shown here is derived from an EMBL/GenBank/DDBJ whole genome shotgun (WGS) entry which is preliminary data.</text>
</comment>
<feature type="transmembrane region" description="Helical" evidence="2">
    <location>
        <begin position="20"/>
        <end position="43"/>
    </location>
</feature>
<keyword evidence="2" id="KW-1133">Transmembrane helix</keyword>
<evidence type="ECO:0000313" key="4">
    <source>
        <dbReference type="Proteomes" id="UP001596083"/>
    </source>
</evidence>
<feature type="region of interest" description="Disordered" evidence="1">
    <location>
        <begin position="130"/>
        <end position="205"/>
    </location>
</feature>
<dbReference type="Proteomes" id="UP001596083">
    <property type="component" value="Unassembled WGS sequence"/>
</dbReference>
<gene>
    <name evidence="3" type="ORF">ACFP1Z_18325</name>
</gene>
<evidence type="ECO:0000256" key="1">
    <source>
        <dbReference type="SAM" id="MobiDB-lite"/>
    </source>
</evidence>
<proteinExistence type="predicted"/>
<feature type="transmembrane region" description="Helical" evidence="2">
    <location>
        <begin position="55"/>
        <end position="72"/>
    </location>
</feature>
<keyword evidence="2" id="KW-0472">Membrane</keyword>
<feature type="transmembrane region" description="Helical" evidence="2">
    <location>
        <begin position="84"/>
        <end position="102"/>
    </location>
</feature>
<feature type="compositionally biased region" description="Pro residues" evidence="1">
    <location>
        <begin position="138"/>
        <end position="148"/>
    </location>
</feature>
<feature type="compositionally biased region" description="Low complexity" evidence="1">
    <location>
        <begin position="160"/>
        <end position="169"/>
    </location>
</feature>
<evidence type="ECO:0000256" key="2">
    <source>
        <dbReference type="SAM" id="Phobius"/>
    </source>
</evidence>
<dbReference type="RefSeq" id="WP_390317495.1">
    <property type="nucleotide sequence ID" value="NZ_JBHSPB010000010.1"/>
</dbReference>
<reference evidence="4" key="1">
    <citation type="journal article" date="2019" name="Int. J. Syst. Evol. Microbiol.">
        <title>The Global Catalogue of Microorganisms (GCM) 10K type strain sequencing project: providing services to taxonomists for standard genome sequencing and annotation.</title>
        <authorList>
            <consortium name="The Broad Institute Genomics Platform"/>
            <consortium name="The Broad Institute Genome Sequencing Center for Infectious Disease"/>
            <person name="Wu L."/>
            <person name="Ma J."/>
        </authorList>
    </citation>
    <scope>NUCLEOTIDE SEQUENCE [LARGE SCALE GENOMIC DNA]</scope>
    <source>
        <strain evidence="4">CGMCC 4.7304</strain>
    </source>
</reference>